<organism evidence="1 2">
    <name type="scientific">Deinococcus arboris</name>
    <dbReference type="NCBI Taxonomy" id="2682977"/>
    <lineage>
        <taxon>Bacteria</taxon>
        <taxon>Thermotogati</taxon>
        <taxon>Deinococcota</taxon>
        <taxon>Deinococci</taxon>
        <taxon>Deinococcales</taxon>
        <taxon>Deinococcaceae</taxon>
        <taxon>Deinococcus</taxon>
    </lineage>
</organism>
<accession>A0A7C9I131</accession>
<keyword evidence="2" id="KW-1185">Reference proteome</keyword>
<dbReference type="AlphaFoldDB" id="A0A7C9I131"/>
<protein>
    <submittedName>
        <fullName evidence="1">Uncharacterized protein</fullName>
    </submittedName>
</protein>
<dbReference type="Proteomes" id="UP000483286">
    <property type="component" value="Unassembled WGS sequence"/>
</dbReference>
<sequence length="80" mass="9048">MSMINLAALLRELYPIRPPGLHLAQHTLRQQLVHGPWLDARLQVVGQEISYLKYVAVVRVIPQLLWATPAQELPGWVTGD</sequence>
<comment type="caution">
    <text evidence="1">The sequence shown here is derived from an EMBL/GenBank/DDBJ whole genome shotgun (WGS) entry which is preliminary data.</text>
</comment>
<gene>
    <name evidence="1" type="ORF">GO986_18790</name>
</gene>
<evidence type="ECO:0000313" key="1">
    <source>
        <dbReference type="EMBL" id="MVN88790.1"/>
    </source>
</evidence>
<proteinExistence type="predicted"/>
<evidence type="ECO:0000313" key="2">
    <source>
        <dbReference type="Proteomes" id="UP000483286"/>
    </source>
</evidence>
<dbReference type="EMBL" id="WQLB01000034">
    <property type="protein sequence ID" value="MVN88790.1"/>
    <property type="molecule type" value="Genomic_DNA"/>
</dbReference>
<reference evidence="1 2" key="1">
    <citation type="submission" date="2019-12" db="EMBL/GenBank/DDBJ databases">
        <title>Deinococcus sp. HMF7620 Genome sequencing and assembly.</title>
        <authorList>
            <person name="Kang H."/>
            <person name="Kim H."/>
            <person name="Joh K."/>
        </authorList>
    </citation>
    <scope>NUCLEOTIDE SEQUENCE [LARGE SCALE GENOMIC DNA]</scope>
    <source>
        <strain evidence="1 2">HMF7620</strain>
    </source>
</reference>
<name>A0A7C9I131_9DEIO</name>